<dbReference type="CDD" id="cd00854">
    <property type="entry name" value="NagA"/>
    <property type="match status" value="1"/>
</dbReference>
<feature type="domain" description="Amidohydrolase-related" evidence="6">
    <location>
        <begin position="54"/>
        <end position="380"/>
    </location>
</feature>
<dbReference type="Gene3D" id="2.30.40.10">
    <property type="entry name" value="Urease, subunit C, domain 1"/>
    <property type="match status" value="1"/>
</dbReference>
<dbReference type="SUPFAM" id="SSF51556">
    <property type="entry name" value="Metallo-dependent hydrolases"/>
    <property type="match status" value="1"/>
</dbReference>
<keyword evidence="8" id="KW-1185">Reference proteome</keyword>
<reference evidence="7" key="2">
    <citation type="submission" date="2023-07" db="EMBL/GenBank/DDBJ databases">
        <authorList>
            <person name="Sun H."/>
        </authorList>
    </citation>
    <scope>NUCLEOTIDE SEQUENCE</scope>
    <source>
        <strain evidence="7">05753</strain>
    </source>
</reference>
<dbReference type="EC" id="3.5.1.25" evidence="7"/>
<dbReference type="RefSeq" id="WP_302079556.1">
    <property type="nucleotide sequence ID" value="NZ_JAUKWQ010000014.1"/>
</dbReference>
<evidence type="ECO:0000313" key="7">
    <source>
        <dbReference type="EMBL" id="MDO1585268.1"/>
    </source>
</evidence>
<dbReference type="InterPro" id="IPR011059">
    <property type="entry name" value="Metal-dep_hydrolase_composite"/>
</dbReference>
<dbReference type="PANTHER" id="PTHR11113">
    <property type="entry name" value="N-ACETYLGLUCOSAMINE-6-PHOSPHATE DEACETYLASE"/>
    <property type="match status" value="1"/>
</dbReference>
<evidence type="ECO:0000313" key="8">
    <source>
        <dbReference type="Proteomes" id="UP001169006"/>
    </source>
</evidence>
<evidence type="ECO:0000256" key="2">
    <source>
        <dbReference type="ARBA" id="ARBA00022723"/>
    </source>
</evidence>
<keyword evidence="3 5" id="KW-0378">Hydrolase</keyword>
<gene>
    <name evidence="7" type="primary">nagA</name>
    <name evidence="7" type="ORF">Q2T52_24520</name>
</gene>
<keyword evidence="4 5" id="KW-0119">Carbohydrate metabolism</keyword>
<sequence length="392" mass="40869">MSETFAVIGGRIFNGESFADGEALLIRDGKIEAVVPQASLPADISRIDAHGALVAPGFIDLQVNGGGGVLLNNDPSVQGIATICAAHARFGTTALLPTLITDRPDIRNRTVAAAQQAFQHNVPGFLGLHLEGPHLSLARKGTHDPALIRPMTDDDLDYLVSEAQGFGLKLITIAPENVTEAQVAALIKAGYVVSLGHTDVGAETAGRYFQAGASMVTHLFNAMSQLGNREPGVVGAALDTATVSCGLIADGFHVDPISMHVALRAKRGPGRIFLVTDAMSTIGTDDTGFELNGRQVYRREGRLTLADGTLAGADIDMLSCVRFIHERLEYSLPEAISMATSAPAEAIGATSKGSLVAGKDADFILLSDDLQLLSTWIGGTCVYDAAGGGAQA</sequence>
<keyword evidence="2" id="KW-0479">Metal-binding</keyword>
<dbReference type="InterPro" id="IPR032466">
    <property type="entry name" value="Metal_Hydrolase"/>
</dbReference>
<dbReference type="InterPro" id="IPR006680">
    <property type="entry name" value="Amidohydro-rel"/>
</dbReference>
<dbReference type="Pfam" id="PF01979">
    <property type="entry name" value="Amidohydro_1"/>
    <property type="match status" value="1"/>
</dbReference>
<evidence type="ECO:0000256" key="4">
    <source>
        <dbReference type="ARBA" id="ARBA00023277"/>
    </source>
</evidence>
<dbReference type="PANTHER" id="PTHR11113:SF14">
    <property type="entry name" value="N-ACETYLGLUCOSAMINE-6-PHOSPHATE DEACETYLASE"/>
    <property type="match status" value="1"/>
</dbReference>
<name>A0ABT8T3Q7_9HYPH</name>
<reference evidence="7" key="1">
    <citation type="journal article" date="2015" name="Int. J. Syst. Evol. Microbiol.">
        <title>Rhizobium oryzicola sp. nov., potential plant-growth-promoting endophytic bacteria isolated from rice roots.</title>
        <authorList>
            <person name="Zhang X.X."/>
            <person name="Gao J.S."/>
            <person name="Cao Y.H."/>
            <person name="Sheirdil R.A."/>
            <person name="Wang X.C."/>
            <person name="Zhang L."/>
        </authorList>
    </citation>
    <scope>NUCLEOTIDE SEQUENCE</scope>
    <source>
        <strain evidence="7">05753</strain>
    </source>
</reference>
<dbReference type="Pfam" id="PF22643">
    <property type="entry name" value="NagA_N"/>
    <property type="match status" value="1"/>
</dbReference>
<accession>A0ABT8T3Q7</accession>
<protein>
    <submittedName>
        <fullName evidence="7">N-acetylglucosamine-6-phosphate deacetylase</fullName>
        <ecNumber evidence="7">3.5.1.25</ecNumber>
    </submittedName>
</protein>
<proteinExistence type="inferred from homology"/>
<comment type="similarity">
    <text evidence="1 5">Belongs to the metallo-dependent hydrolases superfamily. NagA family.</text>
</comment>
<comment type="caution">
    <text evidence="7">The sequence shown here is derived from an EMBL/GenBank/DDBJ whole genome shotgun (WGS) entry which is preliminary data.</text>
</comment>
<evidence type="ECO:0000256" key="5">
    <source>
        <dbReference type="PIRNR" id="PIRNR038994"/>
    </source>
</evidence>
<dbReference type="EMBL" id="JAUKWQ010000014">
    <property type="protein sequence ID" value="MDO1585268.1"/>
    <property type="molecule type" value="Genomic_DNA"/>
</dbReference>
<dbReference type="GO" id="GO:0008448">
    <property type="term" value="F:N-acetylglucosamine-6-phosphate deacetylase activity"/>
    <property type="evidence" value="ECO:0007669"/>
    <property type="project" value="UniProtKB-EC"/>
</dbReference>
<dbReference type="PIRSF" id="PIRSF038994">
    <property type="entry name" value="NagA"/>
    <property type="match status" value="1"/>
</dbReference>
<organism evidence="7 8">
    <name type="scientific">Rhizobium oryzicola</name>
    <dbReference type="NCBI Taxonomy" id="1232668"/>
    <lineage>
        <taxon>Bacteria</taxon>
        <taxon>Pseudomonadati</taxon>
        <taxon>Pseudomonadota</taxon>
        <taxon>Alphaproteobacteria</taxon>
        <taxon>Hyphomicrobiales</taxon>
        <taxon>Rhizobiaceae</taxon>
        <taxon>Rhizobium/Agrobacterium group</taxon>
        <taxon>Rhizobium</taxon>
    </lineage>
</organism>
<dbReference type="SUPFAM" id="SSF51338">
    <property type="entry name" value="Composite domain of metallo-dependent hydrolases"/>
    <property type="match status" value="1"/>
</dbReference>
<dbReference type="NCBIfam" id="TIGR00221">
    <property type="entry name" value="nagA"/>
    <property type="match status" value="1"/>
</dbReference>
<evidence type="ECO:0000256" key="3">
    <source>
        <dbReference type="ARBA" id="ARBA00022801"/>
    </source>
</evidence>
<dbReference type="Gene3D" id="3.20.20.140">
    <property type="entry name" value="Metal-dependent hydrolases"/>
    <property type="match status" value="1"/>
</dbReference>
<dbReference type="Proteomes" id="UP001169006">
    <property type="component" value="Unassembled WGS sequence"/>
</dbReference>
<dbReference type="InterPro" id="IPR003764">
    <property type="entry name" value="GlcNAc_6-P_deAcase"/>
</dbReference>
<evidence type="ECO:0000259" key="6">
    <source>
        <dbReference type="Pfam" id="PF01979"/>
    </source>
</evidence>
<evidence type="ECO:0000256" key="1">
    <source>
        <dbReference type="ARBA" id="ARBA00010716"/>
    </source>
</evidence>